<comment type="caution">
    <text evidence="13">The sequence shown here is derived from an EMBL/GenBank/DDBJ whole genome shotgun (WGS) entry which is preliminary data.</text>
</comment>
<dbReference type="SUPFAM" id="SSF52540">
    <property type="entry name" value="P-loop containing nucleoside triphosphate hydrolases"/>
    <property type="match status" value="1"/>
</dbReference>
<dbReference type="SMART" id="SM00382">
    <property type="entry name" value="AAA"/>
    <property type="match status" value="1"/>
</dbReference>
<organism evidence="13 14">
    <name type="scientific">Myceligenerans salitolerans</name>
    <dbReference type="NCBI Taxonomy" id="1230528"/>
    <lineage>
        <taxon>Bacteria</taxon>
        <taxon>Bacillati</taxon>
        <taxon>Actinomycetota</taxon>
        <taxon>Actinomycetes</taxon>
        <taxon>Micrococcales</taxon>
        <taxon>Promicromonosporaceae</taxon>
        <taxon>Myceligenerans</taxon>
    </lineage>
</organism>
<sequence>MTSLNPGTGRTGTVTGPEAVGSSGLAVRDVVVRYAKAPARPWRRSPQVATTAVDHVSIDVDRGEIVALLGPSGCGKSSLLRAVAGLEPLTGGTVSWDGDDLTGVPVHRRQFGLMFQDGQLFPHRDVGRNVAYGLEAQHVPAAERAERVAELLRLVGLTGYERRRVATLSGGERQRVALGRALAPSPRLLLLDEPLSALDRRLRERLATDVRQVLKETGTTALFVTHDHDEAFTVADRVGVMSEGRLLQVAHPDELRQKPASREVAEFLGLS</sequence>
<dbReference type="GO" id="GO:0005524">
    <property type="term" value="F:ATP binding"/>
    <property type="evidence" value="ECO:0007669"/>
    <property type="project" value="UniProtKB-KW"/>
</dbReference>
<evidence type="ECO:0000313" key="14">
    <source>
        <dbReference type="Proteomes" id="UP000664617"/>
    </source>
</evidence>
<evidence type="ECO:0000256" key="1">
    <source>
        <dbReference type="ARBA" id="ARBA00022448"/>
    </source>
</evidence>
<evidence type="ECO:0000256" key="6">
    <source>
        <dbReference type="ARBA" id="ARBA00022840"/>
    </source>
</evidence>
<keyword evidence="2" id="KW-1003">Cell membrane</keyword>
<name>A0ABS3IDL5_9MICO</name>
<keyword evidence="3" id="KW-0410">Iron transport</keyword>
<dbReference type="RefSeq" id="WP_207277081.1">
    <property type="nucleotide sequence ID" value="NZ_JAFMPK010000048.1"/>
</dbReference>
<reference evidence="14" key="2">
    <citation type="submission" date="2023-07" db="EMBL/GenBank/DDBJ databases">
        <title>Myceligenerans salitolerans sp. nov., a halotolerant actinomycete isolated from a salt lake in Xinjiang, China.</title>
        <authorList>
            <person name="Guan T."/>
        </authorList>
    </citation>
    <scope>NUCLEOTIDE SEQUENCE [LARGE SCALE GENOMIC DNA]</scope>
    <source>
        <strain evidence="14">XHU 5031</strain>
    </source>
</reference>
<evidence type="ECO:0000313" key="13">
    <source>
        <dbReference type="EMBL" id="MBO0611142.1"/>
    </source>
</evidence>
<dbReference type="Proteomes" id="UP000664617">
    <property type="component" value="Unassembled WGS sequence"/>
</dbReference>
<accession>A0ABS3IDL5</accession>
<protein>
    <submittedName>
        <fullName evidence="13">ABC transporter ATP-binding protein</fullName>
    </submittedName>
</protein>
<gene>
    <name evidence="13" type="ORF">J0911_19150</name>
</gene>
<dbReference type="InterPro" id="IPR015853">
    <property type="entry name" value="ABC_transpr_FbpC"/>
</dbReference>
<evidence type="ECO:0000256" key="7">
    <source>
        <dbReference type="ARBA" id="ARBA00022967"/>
    </source>
</evidence>
<evidence type="ECO:0000256" key="11">
    <source>
        <dbReference type="SAM" id="MobiDB-lite"/>
    </source>
</evidence>
<keyword evidence="6 13" id="KW-0067">ATP-binding</keyword>
<evidence type="ECO:0000256" key="10">
    <source>
        <dbReference type="ARBA" id="ARBA00023136"/>
    </source>
</evidence>
<reference evidence="13 14" key="1">
    <citation type="submission" date="2021-03" db="EMBL/GenBank/DDBJ databases">
        <authorList>
            <person name="Xin L."/>
        </authorList>
    </citation>
    <scope>NUCLEOTIDE SEQUENCE [LARGE SCALE GENOMIC DNA]</scope>
    <source>
        <strain evidence="13 14">XHU 5031</strain>
    </source>
</reference>
<dbReference type="PROSITE" id="PS00211">
    <property type="entry name" value="ABC_TRANSPORTER_1"/>
    <property type="match status" value="1"/>
</dbReference>
<dbReference type="InterPro" id="IPR003439">
    <property type="entry name" value="ABC_transporter-like_ATP-bd"/>
</dbReference>
<keyword evidence="7" id="KW-1278">Translocase</keyword>
<feature type="domain" description="ABC transporter" evidence="12">
    <location>
        <begin position="25"/>
        <end position="268"/>
    </location>
</feature>
<evidence type="ECO:0000256" key="3">
    <source>
        <dbReference type="ARBA" id="ARBA00022496"/>
    </source>
</evidence>
<dbReference type="InterPro" id="IPR017871">
    <property type="entry name" value="ABC_transporter-like_CS"/>
</dbReference>
<dbReference type="InterPro" id="IPR050093">
    <property type="entry name" value="ABC_SmlMolc_Importer"/>
</dbReference>
<dbReference type="PROSITE" id="PS50893">
    <property type="entry name" value="ABC_TRANSPORTER_2"/>
    <property type="match status" value="1"/>
</dbReference>
<keyword evidence="8" id="KW-0408">Iron</keyword>
<evidence type="ECO:0000259" key="12">
    <source>
        <dbReference type="PROSITE" id="PS50893"/>
    </source>
</evidence>
<keyword evidence="4" id="KW-0997">Cell inner membrane</keyword>
<keyword evidence="14" id="KW-1185">Reference proteome</keyword>
<dbReference type="InterPro" id="IPR027417">
    <property type="entry name" value="P-loop_NTPase"/>
</dbReference>
<keyword evidence="1" id="KW-0813">Transport</keyword>
<dbReference type="Gene3D" id="3.40.50.300">
    <property type="entry name" value="P-loop containing nucleotide triphosphate hydrolases"/>
    <property type="match status" value="1"/>
</dbReference>
<keyword evidence="10" id="KW-0472">Membrane</keyword>
<dbReference type="CDD" id="cd03259">
    <property type="entry name" value="ABC_Carb_Solutes_like"/>
    <property type="match status" value="1"/>
</dbReference>
<proteinExistence type="predicted"/>
<keyword evidence="5" id="KW-0547">Nucleotide-binding</keyword>
<dbReference type="PANTHER" id="PTHR42781:SF5">
    <property type="entry name" value="PUTRESCINE TRANSPORT ATP-BINDING PROTEIN POTG"/>
    <property type="match status" value="1"/>
</dbReference>
<keyword evidence="9" id="KW-0406">Ion transport</keyword>
<evidence type="ECO:0000256" key="4">
    <source>
        <dbReference type="ARBA" id="ARBA00022519"/>
    </source>
</evidence>
<dbReference type="EMBL" id="JAFMPK010000048">
    <property type="protein sequence ID" value="MBO0611142.1"/>
    <property type="molecule type" value="Genomic_DNA"/>
</dbReference>
<evidence type="ECO:0000256" key="9">
    <source>
        <dbReference type="ARBA" id="ARBA00023065"/>
    </source>
</evidence>
<feature type="compositionally biased region" description="Low complexity" evidence="11">
    <location>
        <begin position="7"/>
        <end position="16"/>
    </location>
</feature>
<feature type="region of interest" description="Disordered" evidence="11">
    <location>
        <begin position="1"/>
        <end position="20"/>
    </location>
</feature>
<evidence type="ECO:0000256" key="8">
    <source>
        <dbReference type="ARBA" id="ARBA00023004"/>
    </source>
</evidence>
<evidence type="ECO:0000256" key="2">
    <source>
        <dbReference type="ARBA" id="ARBA00022475"/>
    </source>
</evidence>
<dbReference type="PANTHER" id="PTHR42781">
    <property type="entry name" value="SPERMIDINE/PUTRESCINE IMPORT ATP-BINDING PROTEIN POTA"/>
    <property type="match status" value="1"/>
</dbReference>
<evidence type="ECO:0000256" key="5">
    <source>
        <dbReference type="ARBA" id="ARBA00022741"/>
    </source>
</evidence>
<dbReference type="Pfam" id="PF00005">
    <property type="entry name" value="ABC_tran"/>
    <property type="match status" value="1"/>
</dbReference>
<dbReference type="InterPro" id="IPR003593">
    <property type="entry name" value="AAA+_ATPase"/>
</dbReference>